<dbReference type="PANTHER" id="PTHR38074:SF1">
    <property type="entry name" value="ALTERED INHERITANCE OF MITOCHONDRIA PROTEIN 24, MITOCHONDRIAL"/>
    <property type="match status" value="1"/>
</dbReference>
<dbReference type="RefSeq" id="WP_184394697.1">
    <property type="nucleotide sequence ID" value="NZ_BAAAJD010000021.1"/>
</dbReference>
<proteinExistence type="predicted"/>
<keyword evidence="2" id="KW-1185">Reference proteome</keyword>
<reference evidence="1 2" key="1">
    <citation type="submission" date="2020-08" db="EMBL/GenBank/DDBJ databases">
        <title>Sequencing the genomes of 1000 actinobacteria strains.</title>
        <authorList>
            <person name="Klenk H.-P."/>
        </authorList>
    </citation>
    <scope>NUCLEOTIDE SEQUENCE [LARGE SCALE GENOMIC DNA]</scope>
    <source>
        <strain evidence="1 2">DSM 44551</strain>
    </source>
</reference>
<evidence type="ECO:0000313" key="1">
    <source>
        <dbReference type="EMBL" id="MBB5434235.1"/>
    </source>
</evidence>
<gene>
    <name evidence="1" type="ORF">HDA36_004319</name>
</gene>
<organism evidence="1 2">
    <name type="scientific">Nocardiopsis composta</name>
    <dbReference type="NCBI Taxonomy" id="157465"/>
    <lineage>
        <taxon>Bacteria</taxon>
        <taxon>Bacillati</taxon>
        <taxon>Actinomycetota</taxon>
        <taxon>Actinomycetes</taxon>
        <taxon>Streptosporangiales</taxon>
        <taxon>Nocardiopsidaceae</taxon>
        <taxon>Nocardiopsis</taxon>
    </lineage>
</organism>
<accession>A0A7W8QQT8</accession>
<dbReference type="EMBL" id="JACHDB010000001">
    <property type="protein sequence ID" value="MBB5434235.1"/>
    <property type="molecule type" value="Genomic_DNA"/>
</dbReference>
<dbReference type="Pfam" id="PF01987">
    <property type="entry name" value="AIM24"/>
    <property type="match status" value="1"/>
</dbReference>
<dbReference type="Proteomes" id="UP000572635">
    <property type="component" value="Unassembled WGS sequence"/>
</dbReference>
<dbReference type="PANTHER" id="PTHR38074">
    <property type="entry name" value="ALTERED INHERITANCE OF MITOCHONDRIA PROTEIN 24, MITOCHONDRIAL"/>
    <property type="match status" value="1"/>
</dbReference>
<dbReference type="AlphaFoldDB" id="A0A7W8QQT8"/>
<name>A0A7W8QQT8_9ACTN</name>
<evidence type="ECO:0000313" key="2">
    <source>
        <dbReference type="Proteomes" id="UP000572635"/>
    </source>
</evidence>
<dbReference type="SUPFAM" id="SSF51219">
    <property type="entry name" value="TRAP-like"/>
    <property type="match status" value="1"/>
</dbReference>
<protein>
    <submittedName>
        <fullName evidence="1">Uncharacterized protein (AIM24 family)</fullName>
    </submittedName>
</protein>
<dbReference type="InterPro" id="IPR036983">
    <property type="entry name" value="AIM24_sf"/>
</dbReference>
<comment type="caution">
    <text evidence="1">The sequence shown here is derived from an EMBL/GenBank/DDBJ whole genome shotgun (WGS) entry which is preliminary data.</text>
</comment>
<dbReference type="InterPro" id="IPR002838">
    <property type="entry name" value="AIM24"/>
</dbReference>
<sequence length="220" mass="23347">MRSSLFEEAAENDQPGMSLQNRKMVRVRLDGGEFHARQGSMVAYQGRVDFAYKGSGMKRFLKKAFTGEGLSLMTVTGAGDVFLARDAWDVHLVDLEGDSITVNAENVLAFESGLDWDISRVEGAGMVAGGLFNTVFTGHGRIAVACLGSPVLIGVDQPTYADTQSVVAWSTSLRTGVRRTAKAGALIGRGSGEAFQISFEGQGFVLVQASEGPPQPPAQG</sequence>
<dbReference type="InterPro" id="IPR016031">
    <property type="entry name" value="Trp_RNA-bd_attenuator-like_dom"/>
</dbReference>
<dbReference type="Gene3D" id="3.60.160.10">
    <property type="entry name" value="Mitochondrial biogenesis AIM24"/>
    <property type="match status" value="1"/>
</dbReference>